<keyword evidence="3" id="KW-1185">Reference proteome</keyword>
<feature type="domain" description="CheW-like" evidence="1">
    <location>
        <begin position="18"/>
        <end position="44"/>
    </location>
</feature>
<sequence>MVNAASEELVDQEEDTQKVRYLTFLIGNEFYGIEIRCVTEIIGL</sequence>
<evidence type="ECO:0000259" key="1">
    <source>
        <dbReference type="PROSITE" id="PS50851"/>
    </source>
</evidence>
<dbReference type="GO" id="GO:0006935">
    <property type="term" value="P:chemotaxis"/>
    <property type="evidence" value="ECO:0007669"/>
    <property type="project" value="InterPro"/>
</dbReference>
<dbReference type="AlphaFoldDB" id="A0A1G8IW37"/>
<evidence type="ECO:0000313" key="2">
    <source>
        <dbReference type="EMBL" id="SDI23076.1"/>
    </source>
</evidence>
<dbReference type="GO" id="GO:0007165">
    <property type="term" value="P:signal transduction"/>
    <property type="evidence" value="ECO:0007669"/>
    <property type="project" value="InterPro"/>
</dbReference>
<name>A0A1G8IW37_9FIRM</name>
<dbReference type="SUPFAM" id="SSF50341">
    <property type="entry name" value="CheW-like"/>
    <property type="match status" value="1"/>
</dbReference>
<dbReference type="EMBL" id="FNCP01000030">
    <property type="protein sequence ID" value="SDI23076.1"/>
    <property type="molecule type" value="Genomic_DNA"/>
</dbReference>
<protein>
    <submittedName>
        <fullName evidence="2">Purine-binding chemotaxis protein CheW</fullName>
    </submittedName>
</protein>
<reference evidence="3" key="1">
    <citation type="submission" date="2016-10" db="EMBL/GenBank/DDBJ databases">
        <authorList>
            <person name="Varghese N."/>
            <person name="Submissions S."/>
        </authorList>
    </citation>
    <scope>NUCLEOTIDE SEQUENCE [LARGE SCALE GENOMIC DNA]</scope>
    <source>
        <strain evidence="3">DSM 8344</strain>
    </source>
</reference>
<dbReference type="InterPro" id="IPR002545">
    <property type="entry name" value="CheW-lke_dom"/>
</dbReference>
<organism evidence="2 3">
    <name type="scientific">Desulfosporosinus hippei DSM 8344</name>
    <dbReference type="NCBI Taxonomy" id="1121419"/>
    <lineage>
        <taxon>Bacteria</taxon>
        <taxon>Bacillati</taxon>
        <taxon>Bacillota</taxon>
        <taxon>Clostridia</taxon>
        <taxon>Eubacteriales</taxon>
        <taxon>Desulfitobacteriaceae</taxon>
        <taxon>Desulfosporosinus</taxon>
    </lineage>
</organism>
<accession>A0A1G8IW37</accession>
<dbReference type="PROSITE" id="PS50851">
    <property type="entry name" value="CHEW"/>
    <property type="match status" value="1"/>
</dbReference>
<proteinExistence type="predicted"/>
<gene>
    <name evidence="2" type="ORF">SAMN05443529_13015</name>
</gene>
<dbReference type="InterPro" id="IPR036061">
    <property type="entry name" value="CheW-like_dom_sf"/>
</dbReference>
<dbReference type="Proteomes" id="UP000198656">
    <property type="component" value="Unassembled WGS sequence"/>
</dbReference>
<dbReference type="STRING" id="1121419.SAMN05443529_13015"/>
<evidence type="ECO:0000313" key="3">
    <source>
        <dbReference type="Proteomes" id="UP000198656"/>
    </source>
</evidence>